<dbReference type="EC" id="2.7.7.7" evidence="3 13"/>
<keyword evidence="8 13" id="KW-0235">DNA replication</keyword>
<dbReference type="InterPro" id="IPR029460">
    <property type="entry name" value="DNAPol_HHH"/>
</dbReference>
<evidence type="ECO:0000256" key="1">
    <source>
        <dbReference type="ARBA" id="ARBA00004496"/>
    </source>
</evidence>
<feature type="region of interest" description="Disordered" evidence="14">
    <location>
        <begin position="1013"/>
        <end position="1063"/>
    </location>
</feature>
<dbReference type="PANTHER" id="PTHR32294">
    <property type="entry name" value="DNA POLYMERASE III SUBUNIT ALPHA"/>
    <property type="match status" value="1"/>
</dbReference>
<evidence type="ECO:0000256" key="6">
    <source>
        <dbReference type="ARBA" id="ARBA00022679"/>
    </source>
</evidence>
<protein>
    <recommendedName>
        <fullName evidence="4 13">Error-prone DNA polymerase</fullName>
        <ecNumber evidence="3 13">2.7.7.7</ecNumber>
    </recommendedName>
</protein>
<dbReference type="Pfam" id="PF14579">
    <property type="entry name" value="HHH_6"/>
    <property type="match status" value="1"/>
</dbReference>
<dbReference type="Gene3D" id="1.10.150.870">
    <property type="match status" value="1"/>
</dbReference>
<feature type="compositionally biased region" description="Basic and acidic residues" evidence="14">
    <location>
        <begin position="46"/>
        <end position="60"/>
    </location>
</feature>
<comment type="caution">
    <text evidence="16">The sequence shown here is derived from an EMBL/GenBank/DDBJ whole genome shotgun (WGS) entry which is preliminary data.</text>
</comment>
<dbReference type="GO" id="GO:0005737">
    <property type="term" value="C:cytoplasm"/>
    <property type="evidence" value="ECO:0007669"/>
    <property type="project" value="UniProtKB-SubCell"/>
</dbReference>
<evidence type="ECO:0000256" key="8">
    <source>
        <dbReference type="ARBA" id="ARBA00022705"/>
    </source>
</evidence>
<feature type="domain" description="Polymerase/histidinol phosphatase N-terminal" evidence="15">
    <location>
        <begin position="67"/>
        <end position="135"/>
    </location>
</feature>
<sequence length="1306" mass="141483">MGWNNPAVPWSELERKLSGRTRPPAPADELLEADGGDGPAWSRHRPPYDPDPALRPRRPEGPVVPYAELHCHSYYSFLDGASAPEQLVEESVRLGLHALALTDHDGFYGVVRMAEAAEEYADLRTVFGAELSLDLTKPQNGAADPEGSHLLVLAEGQEGYHRLAGAITEAQLAGQEKGRPVYDLEELADHGKDDWLILTGCRKGLVRRALELGGQAYGPAAAARELDRLTALFGKDRVVVELIDHGLPTDSSRNAVLARLAAEQGLPVVATNNVHYAHPRGHRLAAAVASVRARRSLDAMDGWLPPAGTAHLRSGEEMLARFHRYDGAVARSVELADQLAFSLRAAKPSLPHQEVPPGYDAMGWLRKLCRDGVKKQYASKPKLRPEAEARVERELAVIDSLKFPGYFLIVRDIVMYAKRQGILYQGRGSAANSVVCYALEITAIDPVQFNLPFERFLSAARDEEPDIDVDFDSDRREEVIQYVYRKYGRRNAAQVANVITYRPKLAVRDMAKALGFSTGQQDAWSKQVDAWGAVRSSVDHDIPEPVVKLAEDLLKFPRHLGIHSGGMVLTDIPVGHVVPVEHARKENRTVLQWDKDDCAWMGLVKFDLLGLGMLAALQYCMDLVRAHLGEDWTLDSIPKEERGVYDQLGHADSVGVFQVESRAQMSTLPRLRPRSFYDLAIEVALIRPGPIQGGAVHPFIRRKLGEEPITYLHPKLEPVLERTLGVPLFQEQLMQIAMKVGGCSGEDADLLRRAMGSKRGVEKISSLRAKLYDGMAENGITGDLADQIYEKIEAFANFGFAESHSISFALLVYASTWLRLHYPAAFLAALLRAQPMGFYSPQSLTADARRHGVQVNRPDLHLSHIHATLEPTEAAEPNPTEPAAAEHHPTEPTSAEPQPAEPHPAGLRSTLPHPTQPRPAVPDPMGSPAAEPQPVEPDSREPHSDGSQPMQPCSAGPRLTGAPSTEPGSAGPHPTQPRSAEPRPAGLGGLLGLTSAGAATDACLEQPSAAVSFAGSAGSSSGQVAGGSPVAGGVPGVVPTTGHEGCLEQEQPEVGDFDPEVRFDSDAHRRDGLLTVRLGLAGVKSIGESTATLIVEEREKNGAYADMADLVRRTGLTAVQLEALATAGAFDGFGLSRRQALWDAGRAAEERPGHLSGVSSAGPPPTLPGMSEMETTMADLWATGISPDDHPIRHVRAVLDTRGILRADQLATAPDGTRVLVGGVVTHRQRPATASGVTFLNLEDETGMINIICSGGVWNRYRRIARESSALIIRGRLERSQGVTNLVADKLERLPLAARTTSRDFR</sequence>
<feature type="compositionally biased region" description="Low complexity" evidence="14">
    <location>
        <begin position="1013"/>
        <end position="1028"/>
    </location>
</feature>
<keyword evidence="10 13" id="KW-0239">DNA-directed DNA polymerase</keyword>
<feature type="region of interest" description="Disordered" evidence="14">
    <location>
        <begin position="871"/>
        <end position="992"/>
    </location>
</feature>
<dbReference type="HAMAP" id="MF_01902">
    <property type="entry name" value="DNApol_error_prone"/>
    <property type="match status" value="1"/>
</dbReference>
<dbReference type="Pfam" id="PF02811">
    <property type="entry name" value="PHP"/>
    <property type="match status" value="1"/>
</dbReference>
<comment type="subcellular location">
    <subcellularLocation>
        <location evidence="1 13">Cytoplasm</location>
    </subcellularLocation>
</comment>
<dbReference type="NCBIfam" id="NF004225">
    <property type="entry name" value="PRK05672.1"/>
    <property type="match status" value="1"/>
</dbReference>
<dbReference type="InterPro" id="IPR010994">
    <property type="entry name" value="RuvA_2-like"/>
</dbReference>
<dbReference type="Pfam" id="PF17657">
    <property type="entry name" value="DNA_pol3_finger"/>
    <property type="match status" value="1"/>
</dbReference>
<dbReference type="InterPro" id="IPR040982">
    <property type="entry name" value="DNA_pol3_finger"/>
</dbReference>
<evidence type="ECO:0000256" key="11">
    <source>
        <dbReference type="ARBA" id="ARBA00023204"/>
    </source>
</evidence>
<dbReference type="Pfam" id="PF07733">
    <property type="entry name" value="DNA_pol3_alpha"/>
    <property type="match status" value="1"/>
</dbReference>
<evidence type="ECO:0000256" key="3">
    <source>
        <dbReference type="ARBA" id="ARBA00012417"/>
    </source>
</evidence>
<feature type="region of interest" description="Disordered" evidence="14">
    <location>
        <begin position="14"/>
        <end position="61"/>
    </location>
</feature>
<dbReference type="EMBL" id="JACHMY010000001">
    <property type="protein sequence ID" value="MBB5834635.1"/>
    <property type="molecule type" value="Genomic_DNA"/>
</dbReference>
<evidence type="ECO:0000256" key="5">
    <source>
        <dbReference type="ARBA" id="ARBA00022490"/>
    </source>
</evidence>
<comment type="catalytic activity">
    <reaction evidence="12 13">
        <text>DNA(n) + a 2'-deoxyribonucleoside 5'-triphosphate = DNA(n+1) + diphosphate</text>
        <dbReference type="Rhea" id="RHEA:22508"/>
        <dbReference type="Rhea" id="RHEA-COMP:17339"/>
        <dbReference type="Rhea" id="RHEA-COMP:17340"/>
        <dbReference type="ChEBI" id="CHEBI:33019"/>
        <dbReference type="ChEBI" id="CHEBI:61560"/>
        <dbReference type="ChEBI" id="CHEBI:173112"/>
        <dbReference type="EC" id="2.7.7.7"/>
    </reaction>
</comment>
<dbReference type="InterPro" id="IPR011708">
    <property type="entry name" value="DNA_pol3_alpha_NTPase_dom"/>
</dbReference>
<keyword evidence="11 13" id="KW-0234">DNA repair</keyword>
<name>A0A7W9J3E3_9ACTN</name>
<dbReference type="SMART" id="SM00481">
    <property type="entry name" value="POLIIIAc"/>
    <property type="match status" value="1"/>
</dbReference>
<dbReference type="SUPFAM" id="SSF89550">
    <property type="entry name" value="PHP domain-like"/>
    <property type="match status" value="1"/>
</dbReference>
<keyword evidence="7 13" id="KW-0548">Nucleotidyltransferase</keyword>
<proteinExistence type="inferred from homology"/>
<dbReference type="CDD" id="cd04485">
    <property type="entry name" value="DnaE_OBF"/>
    <property type="match status" value="1"/>
</dbReference>
<dbReference type="InterPro" id="IPR023073">
    <property type="entry name" value="DnaE2"/>
</dbReference>
<keyword evidence="5 13" id="KW-0963">Cytoplasm</keyword>
<dbReference type="Proteomes" id="UP000549971">
    <property type="component" value="Unassembled WGS sequence"/>
</dbReference>
<dbReference type="GO" id="GO:0008408">
    <property type="term" value="F:3'-5' exonuclease activity"/>
    <property type="evidence" value="ECO:0007669"/>
    <property type="project" value="InterPro"/>
</dbReference>
<evidence type="ECO:0000256" key="9">
    <source>
        <dbReference type="ARBA" id="ARBA00022763"/>
    </source>
</evidence>
<evidence type="ECO:0000256" key="13">
    <source>
        <dbReference type="HAMAP-Rule" id="MF_01902"/>
    </source>
</evidence>
<dbReference type="SUPFAM" id="SSF47781">
    <property type="entry name" value="RuvA domain 2-like"/>
    <property type="match status" value="1"/>
</dbReference>
<keyword evidence="17" id="KW-1185">Reference proteome</keyword>
<gene>
    <name evidence="13" type="primary">dnaE2</name>
    <name evidence="16" type="ORF">HDA39_001369</name>
</gene>
<evidence type="ECO:0000259" key="15">
    <source>
        <dbReference type="SMART" id="SM00481"/>
    </source>
</evidence>
<dbReference type="CDD" id="cd07431">
    <property type="entry name" value="PHP_PolIIIA"/>
    <property type="match status" value="1"/>
</dbReference>
<dbReference type="RefSeq" id="WP_337925653.1">
    <property type="nucleotide sequence ID" value="NZ_JACHMY010000001.1"/>
</dbReference>
<comment type="similarity">
    <text evidence="2 13">Belongs to the DNA polymerase type-C family. DnaE2 subfamily.</text>
</comment>
<dbReference type="InterPro" id="IPR004365">
    <property type="entry name" value="NA-bd_OB_tRNA"/>
</dbReference>
<evidence type="ECO:0000256" key="2">
    <source>
        <dbReference type="ARBA" id="ARBA00007391"/>
    </source>
</evidence>
<evidence type="ECO:0000256" key="4">
    <source>
        <dbReference type="ARBA" id="ARBA00017273"/>
    </source>
</evidence>
<evidence type="ECO:0000256" key="14">
    <source>
        <dbReference type="SAM" id="MobiDB-lite"/>
    </source>
</evidence>
<keyword evidence="6 13" id="KW-0808">Transferase</keyword>
<evidence type="ECO:0000256" key="10">
    <source>
        <dbReference type="ARBA" id="ARBA00022932"/>
    </source>
</evidence>
<dbReference type="Pfam" id="PF01336">
    <property type="entry name" value="tRNA_anti-codon"/>
    <property type="match status" value="1"/>
</dbReference>
<dbReference type="InterPro" id="IPR003141">
    <property type="entry name" value="Pol/His_phosphatase_N"/>
</dbReference>
<keyword evidence="9 13" id="KW-0227">DNA damage</keyword>
<accession>A0A7W9J3E3</accession>
<dbReference type="GO" id="GO:0003887">
    <property type="term" value="F:DNA-directed DNA polymerase activity"/>
    <property type="evidence" value="ECO:0007669"/>
    <property type="project" value="UniProtKB-UniRule"/>
</dbReference>
<feature type="compositionally biased region" description="Low complexity" evidence="14">
    <location>
        <begin position="871"/>
        <end position="883"/>
    </location>
</feature>
<dbReference type="GO" id="GO:0006260">
    <property type="term" value="P:DNA replication"/>
    <property type="evidence" value="ECO:0007669"/>
    <property type="project" value="UniProtKB-KW"/>
</dbReference>
<evidence type="ECO:0000256" key="12">
    <source>
        <dbReference type="ARBA" id="ARBA00049244"/>
    </source>
</evidence>
<dbReference type="Gene3D" id="3.20.20.140">
    <property type="entry name" value="Metal-dependent hydrolases"/>
    <property type="match status" value="1"/>
</dbReference>
<dbReference type="PANTHER" id="PTHR32294:SF4">
    <property type="entry name" value="ERROR-PRONE DNA POLYMERASE"/>
    <property type="match status" value="1"/>
</dbReference>
<reference evidence="16 17" key="1">
    <citation type="submission" date="2020-08" db="EMBL/GenBank/DDBJ databases">
        <title>Sequencing the genomes of 1000 actinobacteria strains.</title>
        <authorList>
            <person name="Klenk H.-P."/>
        </authorList>
    </citation>
    <scope>NUCLEOTIDE SEQUENCE [LARGE SCALE GENOMIC DNA]</scope>
    <source>
        <strain evidence="16 17">DSM 28967</strain>
    </source>
</reference>
<dbReference type="InterPro" id="IPR016195">
    <property type="entry name" value="Pol/histidinol_Pase-like"/>
</dbReference>
<dbReference type="GO" id="GO:0006281">
    <property type="term" value="P:DNA repair"/>
    <property type="evidence" value="ECO:0007669"/>
    <property type="project" value="UniProtKB-UniRule"/>
</dbReference>
<dbReference type="InterPro" id="IPR004805">
    <property type="entry name" value="DnaE2/DnaE/PolC"/>
</dbReference>
<dbReference type="InterPro" id="IPR004013">
    <property type="entry name" value="PHP_dom"/>
</dbReference>
<evidence type="ECO:0000313" key="16">
    <source>
        <dbReference type="EMBL" id="MBB5834635.1"/>
    </source>
</evidence>
<comment type="function">
    <text evidence="13">DNA polymerase involved in damage-induced mutagenesis and translesion synthesis (TLS). It is not the major replicative DNA polymerase.</text>
</comment>
<evidence type="ECO:0000313" key="17">
    <source>
        <dbReference type="Proteomes" id="UP000549971"/>
    </source>
</evidence>
<dbReference type="GO" id="GO:0003676">
    <property type="term" value="F:nucleic acid binding"/>
    <property type="evidence" value="ECO:0007669"/>
    <property type="project" value="InterPro"/>
</dbReference>
<evidence type="ECO:0000256" key="7">
    <source>
        <dbReference type="ARBA" id="ARBA00022695"/>
    </source>
</evidence>
<organism evidence="16 17">
    <name type="scientific">Kribbella italica</name>
    <dbReference type="NCBI Taxonomy" id="1540520"/>
    <lineage>
        <taxon>Bacteria</taxon>
        <taxon>Bacillati</taxon>
        <taxon>Actinomycetota</taxon>
        <taxon>Actinomycetes</taxon>
        <taxon>Propionibacteriales</taxon>
        <taxon>Kribbellaceae</taxon>
        <taxon>Kribbella</taxon>
    </lineage>
</organism>
<dbReference type="NCBIfam" id="TIGR00594">
    <property type="entry name" value="polc"/>
    <property type="match status" value="1"/>
</dbReference>